<proteinExistence type="predicted"/>
<dbReference type="RefSeq" id="WP_284349505.1">
    <property type="nucleotide sequence ID" value="NZ_BRXS01000002.1"/>
</dbReference>
<name>A0AA37VEF7_9BACT</name>
<keyword evidence="2" id="KW-1185">Reference proteome</keyword>
<comment type="caution">
    <text evidence="1">The sequence shown here is derived from an EMBL/GenBank/DDBJ whole genome shotgun (WGS) entry which is preliminary data.</text>
</comment>
<reference evidence="1" key="1">
    <citation type="submission" date="2022-08" db="EMBL/GenBank/DDBJ databases">
        <title>Draft genome sequencing of Roseisolibacter agri AW1220.</title>
        <authorList>
            <person name="Tobiishi Y."/>
            <person name="Tonouchi A."/>
        </authorList>
    </citation>
    <scope>NUCLEOTIDE SEQUENCE</scope>
    <source>
        <strain evidence="1">AW1220</strain>
    </source>
</reference>
<dbReference type="Proteomes" id="UP001161325">
    <property type="component" value="Unassembled WGS sequence"/>
</dbReference>
<evidence type="ECO:0000313" key="2">
    <source>
        <dbReference type="Proteomes" id="UP001161325"/>
    </source>
</evidence>
<accession>A0AA37VEF7</accession>
<dbReference type="AlphaFoldDB" id="A0AA37VEF7"/>
<sequence length="273" mass="29069">MARILSPSPKLEQLGKGQLLFDRFDDNGVSTGFFHLGNVESFTISTADEKLESQNHMTKAAGTRNSVTVKRTVTGKISGLEFSADNQALALMGEIAEYTQTGGAQTAEVLTPVDGVVLGRIYQTRYREISAVSVKKGATVLALVNAAGVGDYKILDAAAGFIQISQTPSTAGLVAGDDLTVDYSAAALASGSGRTTIRGATKSKIEGYLKFLPDNQAGVNKEADLWRASFTPDGEMGFISSDFNKWGATCTVQEDATNHPDEPYYRILERPAA</sequence>
<gene>
    <name evidence="1" type="ORF">rosag_15770</name>
</gene>
<organism evidence="1 2">
    <name type="scientific">Roseisolibacter agri</name>
    <dbReference type="NCBI Taxonomy" id="2014610"/>
    <lineage>
        <taxon>Bacteria</taxon>
        <taxon>Pseudomonadati</taxon>
        <taxon>Gemmatimonadota</taxon>
        <taxon>Gemmatimonadia</taxon>
        <taxon>Gemmatimonadales</taxon>
        <taxon>Gemmatimonadaceae</taxon>
        <taxon>Roseisolibacter</taxon>
    </lineage>
</organism>
<protein>
    <submittedName>
        <fullName evidence="1">Uncharacterized protein</fullName>
    </submittedName>
</protein>
<evidence type="ECO:0000313" key="1">
    <source>
        <dbReference type="EMBL" id="GLC25064.1"/>
    </source>
</evidence>
<dbReference type="EMBL" id="BRXS01000002">
    <property type="protein sequence ID" value="GLC25064.1"/>
    <property type="molecule type" value="Genomic_DNA"/>
</dbReference>